<keyword evidence="4" id="KW-1185">Reference proteome</keyword>
<dbReference type="KEGG" id="saga:M5M_09425"/>
<accession>K4KLH2</accession>
<keyword evidence="2" id="KW-0472">Membrane</keyword>
<feature type="transmembrane region" description="Helical" evidence="2">
    <location>
        <begin position="20"/>
        <end position="44"/>
    </location>
</feature>
<feature type="coiled-coil region" evidence="1">
    <location>
        <begin position="52"/>
        <end position="114"/>
    </location>
</feature>
<dbReference type="RefSeq" id="WP_015047234.1">
    <property type="nucleotide sequence ID" value="NC_018868.3"/>
</dbReference>
<keyword evidence="1" id="KW-0175">Coiled coil</keyword>
<dbReference type="STRING" id="1117647.M5M_09425"/>
<evidence type="ECO:0000313" key="3">
    <source>
        <dbReference type="EMBL" id="AFU99070.1"/>
    </source>
</evidence>
<dbReference type="OrthoDB" id="7056878at2"/>
<keyword evidence="2" id="KW-1133">Transmembrane helix</keyword>
<evidence type="ECO:0000313" key="4">
    <source>
        <dbReference type="Proteomes" id="UP000000466"/>
    </source>
</evidence>
<evidence type="ECO:0000256" key="1">
    <source>
        <dbReference type="SAM" id="Coils"/>
    </source>
</evidence>
<name>K4KLH2_SIMAS</name>
<protein>
    <submittedName>
        <fullName evidence="3">Uncharacterized protein</fullName>
    </submittedName>
</protein>
<dbReference type="EMBL" id="CP003746">
    <property type="protein sequence ID" value="AFU99070.1"/>
    <property type="molecule type" value="Genomic_DNA"/>
</dbReference>
<dbReference type="eggNOG" id="ENOG5032TUN">
    <property type="taxonomic scope" value="Bacteria"/>
</dbReference>
<dbReference type="AlphaFoldDB" id="K4KLH2"/>
<dbReference type="HOGENOM" id="CLU_080432_1_0_6"/>
<evidence type="ECO:0000256" key="2">
    <source>
        <dbReference type="SAM" id="Phobius"/>
    </source>
</evidence>
<gene>
    <name evidence="3" type="ordered locus">M5M_09425</name>
</gene>
<reference evidence="3 4" key="1">
    <citation type="journal article" date="2013" name="Genome Announc.">
        <title>Complete genome sequence of Simiduia agarivorans SA1(T), a marine bacterium able to degrade a variety of polysaccharides.</title>
        <authorList>
            <person name="Lin S.Y."/>
            <person name="Shieh W.Y."/>
            <person name="Chen J.S."/>
            <person name="Tang S.L."/>
        </authorList>
    </citation>
    <scope>NUCLEOTIDE SEQUENCE [LARGE SCALE GENOMIC DNA]</scope>
    <source>
        <strain evidence="4">DSM 21679 / JCM 13881 / BCRC 17597 / SA1</strain>
    </source>
</reference>
<dbReference type="Proteomes" id="UP000000466">
    <property type="component" value="Chromosome"/>
</dbReference>
<sequence length="246" mass="27823">MTAVKGSKQYKLEVVPYRPVWRWTIRLTFVALAAIAVAVAHWYATKEALRFQQAALQERDQFERALADSRAEVERLQQEVANLRLGSEVDKVASEDVRNEVIDLKAQIAELQEDISFYRGLMAPNAEAQGLTIGSLNLLSTGVDRHYRYKLVVQQFATNHKLLTGSLNFTIVGRQNDLPMSLALKDVSATVDAMDIRLGFKYFQNIEGEMVLPQGFEPIRIEISARVRGAKPATVEKKFGWLVEER</sequence>
<organism evidence="3 4">
    <name type="scientific">Simiduia agarivorans (strain DSM 21679 / JCM 13881 / BCRC 17597 / SA1)</name>
    <dbReference type="NCBI Taxonomy" id="1117647"/>
    <lineage>
        <taxon>Bacteria</taxon>
        <taxon>Pseudomonadati</taxon>
        <taxon>Pseudomonadota</taxon>
        <taxon>Gammaproteobacteria</taxon>
        <taxon>Cellvibrionales</taxon>
        <taxon>Cellvibrionaceae</taxon>
        <taxon>Simiduia</taxon>
    </lineage>
</organism>
<proteinExistence type="predicted"/>
<keyword evidence="2" id="KW-0812">Transmembrane</keyword>
<dbReference type="InterPro" id="IPR046703">
    <property type="entry name" value="DUF6776"/>
</dbReference>
<dbReference type="Pfam" id="PF20567">
    <property type="entry name" value="DUF6776"/>
    <property type="match status" value="1"/>
</dbReference>